<evidence type="ECO:0000313" key="2">
    <source>
        <dbReference type="Proteomes" id="UP000054928"/>
    </source>
</evidence>
<dbReference type="Proteomes" id="UP000054928">
    <property type="component" value="Unassembled WGS sequence"/>
</dbReference>
<proteinExistence type="predicted"/>
<dbReference type="RefSeq" id="XP_036263351.1">
    <property type="nucleotide sequence ID" value="XM_036407092.1"/>
</dbReference>
<organism evidence="1 2">
    <name type="scientific">Plasmopara halstedii</name>
    <name type="common">Downy mildew of sunflower</name>
    <dbReference type="NCBI Taxonomy" id="4781"/>
    <lineage>
        <taxon>Eukaryota</taxon>
        <taxon>Sar</taxon>
        <taxon>Stramenopiles</taxon>
        <taxon>Oomycota</taxon>
        <taxon>Peronosporomycetes</taxon>
        <taxon>Peronosporales</taxon>
        <taxon>Peronosporaceae</taxon>
        <taxon>Plasmopara</taxon>
    </lineage>
</organism>
<dbReference type="EMBL" id="CCYD01001640">
    <property type="protein sequence ID" value="CEG45745.1"/>
    <property type="molecule type" value="Genomic_DNA"/>
</dbReference>
<accession>A0A0P1AX27</accession>
<sequence>MASQKKLKSFTHHYQLAKCHFALFGKALLPLGHSLAASSYRPISAMNVMTERDYGTAVAS</sequence>
<dbReference type="AlphaFoldDB" id="A0A0P1AX27"/>
<keyword evidence="2" id="KW-1185">Reference proteome</keyword>
<evidence type="ECO:0000313" key="1">
    <source>
        <dbReference type="EMBL" id="CEG45745.1"/>
    </source>
</evidence>
<protein>
    <submittedName>
        <fullName evidence="1">Uncharacterized protein</fullName>
    </submittedName>
</protein>
<reference evidence="2" key="1">
    <citation type="submission" date="2014-09" db="EMBL/GenBank/DDBJ databases">
        <authorList>
            <person name="Sharma Rahul"/>
            <person name="Thines Marco"/>
        </authorList>
    </citation>
    <scope>NUCLEOTIDE SEQUENCE [LARGE SCALE GENOMIC DNA]</scope>
</reference>
<dbReference type="GeneID" id="59052741"/>
<name>A0A0P1AX27_PLAHL</name>